<protein>
    <submittedName>
        <fullName evidence="1">Uncharacterized protein</fullName>
    </submittedName>
</protein>
<dbReference type="Proteomes" id="UP001529510">
    <property type="component" value="Unassembled WGS sequence"/>
</dbReference>
<evidence type="ECO:0000313" key="2">
    <source>
        <dbReference type="Proteomes" id="UP001529510"/>
    </source>
</evidence>
<comment type="caution">
    <text evidence="1">The sequence shown here is derived from an EMBL/GenBank/DDBJ whole genome shotgun (WGS) entry which is preliminary data.</text>
</comment>
<proteinExistence type="predicted"/>
<accession>A0ABD0QN27</accession>
<reference evidence="1 2" key="1">
    <citation type="submission" date="2024-05" db="EMBL/GenBank/DDBJ databases">
        <title>Genome sequencing and assembly of Indian major carp, Cirrhinus mrigala (Hamilton, 1822).</title>
        <authorList>
            <person name="Mohindra V."/>
            <person name="Chowdhury L.M."/>
            <person name="Lal K."/>
            <person name="Jena J.K."/>
        </authorList>
    </citation>
    <scope>NUCLEOTIDE SEQUENCE [LARGE SCALE GENOMIC DNA]</scope>
    <source>
        <strain evidence="1">CM1030</strain>
        <tissue evidence="1">Blood</tissue>
    </source>
</reference>
<feature type="non-terminal residue" evidence="1">
    <location>
        <position position="1"/>
    </location>
</feature>
<feature type="non-terminal residue" evidence="1">
    <location>
        <position position="55"/>
    </location>
</feature>
<dbReference type="AlphaFoldDB" id="A0ABD0QN27"/>
<keyword evidence="2" id="KW-1185">Reference proteome</keyword>
<sequence>AAGCLSVVVLRGAAAAVVAGDLVVVVVVVVVVEVEVEVVVMVTVTGRVVVRVVVV</sequence>
<organism evidence="1 2">
    <name type="scientific">Cirrhinus mrigala</name>
    <name type="common">Mrigala</name>
    <dbReference type="NCBI Taxonomy" id="683832"/>
    <lineage>
        <taxon>Eukaryota</taxon>
        <taxon>Metazoa</taxon>
        <taxon>Chordata</taxon>
        <taxon>Craniata</taxon>
        <taxon>Vertebrata</taxon>
        <taxon>Euteleostomi</taxon>
        <taxon>Actinopterygii</taxon>
        <taxon>Neopterygii</taxon>
        <taxon>Teleostei</taxon>
        <taxon>Ostariophysi</taxon>
        <taxon>Cypriniformes</taxon>
        <taxon>Cyprinidae</taxon>
        <taxon>Labeoninae</taxon>
        <taxon>Labeonini</taxon>
        <taxon>Cirrhinus</taxon>
    </lineage>
</organism>
<dbReference type="EMBL" id="JAMKFB020000007">
    <property type="protein sequence ID" value="KAL0187643.1"/>
    <property type="molecule type" value="Genomic_DNA"/>
</dbReference>
<evidence type="ECO:0000313" key="1">
    <source>
        <dbReference type="EMBL" id="KAL0187643.1"/>
    </source>
</evidence>
<name>A0ABD0QN27_CIRMR</name>
<gene>
    <name evidence="1" type="ORF">M9458_014742</name>
</gene>